<reference evidence="1" key="2">
    <citation type="submission" date="2020-06" db="EMBL/GenBank/DDBJ databases">
        <title>Helianthus annuus Genome sequencing and assembly Release 2.</title>
        <authorList>
            <person name="Gouzy J."/>
            <person name="Langlade N."/>
            <person name="Munos S."/>
        </authorList>
    </citation>
    <scope>NUCLEOTIDE SEQUENCE</scope>
    <source>
        <tissue evidence="1">Leaves</tissue>
    </source>
</reference>
<gene>
    <name evidence="1" type="ORF">HanXRQr2_Chr16g0766531</name>
</gene>
<evidence type="ECO:0000313" key="1">
    <source>
        <dbReference type="EMBL" id="KAF5761559.1"/>
    </source>
</evidence>
<name>A0A9K3H1T8_HELAN</name>
<dbReference type="EMBL" id="MNCJ02000331">
    <property type="protein sequence ID" value="KAF5761559.1"/>
    <property type="molecule type" value="Genomic_DNA"/>
</dbReference>
<keyword evidence="2" id="KW-1185">Reference proteome</keyword>
<sequence>MGFSIIIRYRFSHLTFNITIISTSSPFHRTQSLTNLPKMWDAMLNTIVFFLNSQ</sequence>
<proteinExistence type="predicted"/>
<dbReference type="Proteomes" id="UP000215914">
    <property type="component" value="Unassembled WGS sequence"/>
</dbReference>
<dbReference type="AlphaFoldDB" id="A0A9K3H1T8"/>
<protein>
    <submittedName>
        <fullName evidence="1">Uncharacterized protein</fullName>
    </submittedName>
</protein>
<comment type="caution">
    <text evidence="1">The sequence shown here is derived from an EMBL/GenBank/DDBJ whole genome shotgun (WGS) entry which is preliminary data.</text>
</comment>
<evidence type="ECO:0000313" key="2">
    <source>
        <dbReference type="Proteomes" id="UP000215914"/>
    </source>
</evidence>
<dbReference type="Gramene" id="mRNA:HanXRQr2_Chr16g0766531">
    <property type="protein sequence ID" value="CDS:HanXRQr2_Chr16g0766531.1"/>
    <property type="gene ID" value="HanXRQr2_Chr16g0766531"/>
</dbReference>
<organism evidence="1 2">
    <name type="scientific">Helianthus annuus</name>
    <name type="common">Common sunflower</name>
    <dbReference type="NCBI Taxonomy" id="4232"/>
    <lineage>
        <taxon>Eukaryota</taxon>
        <taxon>Viridiplantae</taxon>
        <taxon>Streptophyta</taxon>
        <taxon>Embryophyta</taxon>
        <taxon>Tracheophyta</taxon>
        <taxon>Spermatophyta</taxon>
        <taxon>Magnoliopsida</taxon>
        <taxon>eudicotyledons</taxon>
        <taxon>Gunneridae</taxon>
        <taxon>Pentapetalae</taxon>
        <taxon>asterids</taxon>
        <taxon>campanulids</taxon>
        <taxon>Asterales</taxon>
        <taxon>Asteraceae</taxon>
        <taxon>Asteroideae</taxon>
        <taxon>Heliantheae alliance</taxon>
        <taxon>Heliantheae</taxon>
        <taxon>Helianthus</taxon>
    </lineage>
</organism>
<reference evidence="1" key="1">
    <citation type="journal article" date="2017" name="Nature">
        <title>The sunflower genome provides insights into oil metabolism, flowering and Asterid evolution.</title>
        <authorList>
            <person name="Badouin H."/>
            <person name="Gouzy J."/>
            <person name="Grassa C.J."/>
            <person name="Murat F."/>
            <person name="Staton S.E."/>
            <person name="Cottret L."/>
            <person name="Lelandais-Briere C."/>
            <person name="Owens G.L."/>
            <person name="Carrere S."/>
            <person name="Mayjonade B."/>
            <person name="Legrand L."/>
            <person name="Gill N."/>
            <person name="Kane N.C."/>
            <person name="Bowers J.E."/>
            <person name="Hubner S."/>
            <person name="Bellec A."/>
            <person name="Berard A."/>
            <person name="Berges H."/>
            <person name="Blanchet N."/>
            <person name="Boniface M.C."/>
            <person name="Brunel D."/>
            <person name="Catrice O."/>
            <person name="Chaidir N."/>
            <person name="Claudel C."/>
            <person name="Donnadieu C."/>
            <person name="Faraut T."/>
            <person name="Fievet G."/>
            <person name="Helmstetter N."/>
            <person name="King M."/>
            <person name="Knapp S.J."/>
            <person name="Lai Z."/>
            <person name="Le Paslier M.C."/>
            <person name="Lippi Y."/>
            <person name="Lorenzon L."/>
            <person name="Mandel J.R."/>
            <person name="Marage G."/>
            <person name="Marchand G."/>
            <person name="Marquand E."/>
            <person name="Bret-Mestries E."/>
            <person name="Morien E."/>
            <person name="Nambeesan S."/>
            <person name="Nguyen T."/>
            <person name="Pegot-Espagnet P."/>
            <person name="Pouilly N."/>
            <person name="Raftis F."/>
            <person name="Sallet E."/>
            <person name="Schiex T."/>
            <person name="Thomas J."/>
            <person name="Vandecasteele C."/>
            <person name="Vares D."/>
            <person name="Vear F."/>
            <person name="Vautrin S."/>
            <person name="Crespi M."/>
            <person name="Mangin B."/>
            <person name="Burke J.M."/>
            <person name="Salse J."/>
            <person name="Munos S."/>
            <person name="Vincourt P."/>
            <person name="Rieseberg L.H."/>
            <person name="Langlade N.B."/>
        </authorList>
    </citation>
    <scope>NUCLEOTIDE SEQUENCE</scope>
    <source>
        <tissue evidence="1">Leaves</tissue>
    </source>
</reference>
<accession>A0A9K3H1T8</accession>